<protein>
    <submittedName>
        <fullName evidence="2">Prevent-host-death family protein</fullName>
    </submittedName>
</protein>
<dbReference type="AlphaFoldDB" id="C2KXW3"/>
<dbReference type="OrthoDB" id="9795585at2"/>
<dbReference type="EMBL" id="ACKX01000125">
    <property type="protein sequence ID" value="EEJ51416.1"/>
    <property type="molecule type" value="Genomic_DNA"/>
</dbReference>
<dbReference type="InterPro" id="IPR036165">
    <property type="entry name" value="YefM-like_sf"/>
</dbReference>
<dbReference type="STRING" id="585501.HMPREF6123_1332"/>
<dbReference type="SUPFAM" id="SSF143120">
    <property type="entry name" value="YefM-like"/>
    <property type="match status" value="1"/>
</dbReference>
<comment type="similarity">
    <text evidence="1">Belongs to the phD/YefM antitoxin family.</text>
</comment>
<proteinExistence type="inferred from homology"/>
<comment type="caution">
    <text evidence="2">The sequence shown here is derived from an EMBL/GenBank/DDBJ whole genome shotgun (WGS) entry which is preliminary data.</text>
</comment>
<dbReference type="HOGENOM" id="CLU_166037_2_0_9"/>
<keyword evidence="3" id="KW-1185">Reference proteome</keyword>
<organism evidence="2 3">
    <name type="scientific">Oribacterium sinus F0268</name>
    <dbReference type="NCBI Taxonomy" id="585501"/>
    <lineage>
        <taxon>Bacteria</taxon>
        <taxon>Bacillati</taxon>
        <taxon>Bacillota</taxon>
        <taxon>Clostridia</taxon>
        <taxon>Lachnospirales</taxon>
        <taxon>Lachnospiraceae</taxon>
        <taxon>Oribacterium</taxon>
    </lineage>
</organism>
<evidence type="ECO:0000256" key="1">
    <source>
        <dbReference type="ARBA" id="ARBA00009981"/>
    </source>
</evidence>
<sequence>MPNIKPISDLRNYASVLETVEVGKPLYLTKNGRGMYTVMDMKEQEEQQKKAELYDQMQTKLELMHALMEGKISGEREGWVSAEEAKEMLRRGRDAKDSSL</sequence>
<reference evidence="2 3" key="1">
    <citation type="submission" date="2009-04" db="EMBL/GenBank/DDBJ databases">
        <authorList>
            <person name="Qin X."/>
            <person name="Bachman B."/>
            <person name="Battles P."/>
            <person name="Bell A."/>
            <person name="Bess C."/>
            <person name="Bickham C."/>
            <person name="Chaboub L."/>
            <person name="Chen D."/>
            <person name="Coyle M."/>
            <person name="Deiros D.R."/>
            <person name="Dinh H."/>
            <person name="Forbes L."/>
            <person name="Fowler G."/>
            <person name="Francisco L."/>
            <person name="Fu Q."/>
            <person name="Gubbala S."/>
            <person name="Hale W."/>
            <person name="Han Y."/>
            <person name="Hemphill L."/>
            <person name="Highlander S.K."/>
            <person name="Hirani K."/>
            <person name="Hogues M."/>
            <person name="Jackson L."/>
            <person name="Jakkamsetti A."/>
            <person name="Javaid M."/>
            <person name="Jiang H."/>
            <person name="Korchina V."/>
            <person name="Kovar C."/>
            <person name="Lara F."/>
            <person name="Lee S."/>
            <person name="Mata R."/>
            <person name="Mathew T."/>
            <person name="Moen C."/>
            <person name="Morales K."/>
            <person name="Munidasa M."/>
            <person name="Nazareth L."/>
            <person name="Ngo R."/>
            <person name="Nguyen L."/>
            <person name="Okwuonu G."/>
            <person name="Ongeri F."/>
            <person name="Patil S."/>
            <person name="Petrosino J."/>
            <person name="Pham C."/>
            <person name="Pham P."/>
            <person name="Pu L.-L."/>
            <person name="Puazo M."/>
            <person name="Raj R."/>
            <person name="Reid J."/>
            <person name="Rouhana J."/>
            <person name="Saada N."/>
            <person name="Shang Y."/>
            <person name="Simmons D."/>
            <person name="Thornton R."/>
            <person name="Warren J."/>
            <person name="Weissenberger G."/>
            <person name="Zhang J."/>
            <person name="Zhang L."/>
            <person name="Zhou C."/>
            <person name="Zhu D."/>
            <person name="Muzny D."/>
            <person name="Worley K."/>
            <person name="Gibbs R."/>
        </authorList>
    </citation>
    <scope>NUCLEOTIDE SEQUENCE [LARGE SCALE GENOMIC DNA]</scope>
    <source>
        <strain evidence="2 3">F0268</strain>
    </source>
</reference>
<dbReference type="RefSeq" id="WP_007158253.1">
    <property type="nucleotide sequence ID" value="NZ_GG668537.1"/>
</dbReference>
<name>C2KXW3_9FIRM</name>
<evidence type="ECO:0000313" key="2">
    <source>
        <dbReference type="EMBL" id="EEJ51416.1"/>
    </source>
</evidence>
<dbReference type="InParanoid" id="C2KXW3"/>
<dbReference type="eggNOG" id="COG2161">
    <property type="taxonomic scope" value="Bacteria"/>
</dbReference>
<gene>
    <name evidence="2" type="ORF">HMPREF6123_1332</name>
</gene>
<dbReference type="Proteomes" id="UP000004121">
    <property type="component" value="Unassembled WGS sequence"/>
</dbReference>
<evidence type="ECO:0000313" key="3">
    <source>
        <dbReference type="Proteomes" id="UP000004121"/>
    </source>
</evidence>
<accession>C2KXW3</accession>